<reference evidence="11 12" key="1">
    <citation type="submission" date="2020-07" db="EMBL/GenBank/DDBJ databases">
        <title>Novel species isolated from subtropical streams in China.</title>
        <authorList>
            <person name="Lu H."/>
        </authorList>
    </citation>
    <scope>NUCLEOTIDE SEQUENCE [LARGE SCALE GENOMIC DNA]</scope>
    <source>
        <strain evidence="11 12">LX47W</strain>
    </source>
</reference>
<dbReference type="Proteomes" id="UP000573499">
    <property type="component" value="Unassembled WGS sequence"/>
</dbReference>
<dbReference type="InterPro" id="IPR000089">
    <property type="entry name" value="Biotin_lipoyl"/>
</dbReference>
<accession>A0A7W2F9Z8</accession>
<dbReference type="Pfam" id="PF02785">
    <property type="entry name" value="Biotin_carb_C"/>
    <property type="match status" value="1"/>
</dbReference>
<dbReference type="FunFam" id="2.40.50.100:FF:000003">
    <property type="entry name" value="Acetyl-CoA carboxylase biotin carboxyl carrier protein"/>
    <property type="match status" value="1"/>
</dbReference>
<feature type="domain" description="Lipoyl-binding" evidence="8">
    <location>
        <begin position="594"/>
        <end position="671"/>
    </location>
</feature>
<dbReference type="InterPro" id="IPR001882">
    <property type="entry name" value="Biotin_BS"/>
</dbReference>
<evidence type="ECO:0000256" key="4">
    <source>
        <dbReference type="ARBA" id="ARBA00022840"/>
    </source>
</evidence>
<dbReference type="InterPro" id="IPR011054">
    <property type="entry name" value="Rudment_hybrid_motif"/>
</dbReference>
<dbReference type="SMART" id="SM00878">
    <property type="entry name" value="Biotin_carb_C"/>
    <property type="match status" value="1"/>
</dbReference>
<dbReference type="PROSITE" id="PS50979">
    <property type="entry name" value="BC"/>
    <property type="match status" value="1"/>
</dbReference>
<dbReference type="InterPro" id="IPR050856">
    <property type="entry name" value="Biotin_carboxylase_complex"/>
</dbReference>
<keyword evidence="6" id="KW-0092">Biotin</keyword>
<dbReference type="PANTHER" id="PTHR18866:SF33">
    <property type="entry name" value="METHYLCROTONOYL-COA CARBOXYLASE SUBUNIT ALPHA, MITOCHONDRIAL-RELATED"/>
    <property type="match status" value="1"/>
</dbReference>
<dbReference type="InterPro" id="IPR011764">
    <property type="entry name" value="Biotin_carboxylation_dom"/>
</dbReference>
<dbReference type="PROSITE" id="PS00188">
    <property type="entry name" value="BIOTIN"/>
    <property type="match status" value="1"/>
</dbReference>
<evidence type="ECO:0000256" key="7">
    <source>
        <dbReference type="PROSITE-ProRule" id="PRU00409"/>
    </source>
</evidence>
<evidence type="ECO:0000256" key="1">
    <source>
        <dbReference type="ARBA" id="ARBA00001953"/>
    </source>
</evidence>
<feature type="domain" description="ATP-grasp" evidence="9">
    <location>
        <begin position="127"/>
        <end position="324"/>
    </location>
</feature>
<dbReference type="SUPFAM" id="SSF56059">
    <property type="entry name" value="Glutathione synthetase ATP-binding domain-like"/>
    <property type="match status" value="1"/>
</dbReference>
<dbReference type="InterPro" id="IPR011761">
    <property type="entry name" value="ATP-grasp"/>
</dbReference>
<evidence type="ECO:0000313" key="11">
    <source>
        <dbReference type="EMBL" id="MBA5687861.1"/>
    </source>
</evidence>
<proteinExistence type="predicted"/>
<keyword evidence="3 7" id="KW-0547">Nucleotide-binding</keyword>
<dbReference type="Gene3D" id="3.30.470.20">
    <property type="entry name" value="ATP-grasp fold, B domain"/>
    <property type="match status" value="1"/>
</dbReference>
<name>A0A7W2F9Z8_9BURK</name>
<keyword evidence="4 7" id="KW-0067">ATP-binding</keyword>
<evidence type="ECO:0000256" key="3">
    <source>
        <dbReference type="ARBA" id="ARBA00022741"/>
    </source>
</evidence>
<dbReference type="Gene3D" id="2.40.50.100">
    <property type="match status" value="1"/>
</dbReference>
<dbReference type="CDD" id="cd06850">
    <property type="entry name" value="biotinyl_domain"/>
    <property type="match status" value="1"/>
</dbReference>
<feature type="domain" description="Biotin carboxylation" evidence="10">
    <location>
        <begin position="8"/>
        <end position="455"/>
    </location>
</feature>
<keyword evidence="2" id="KW-0436">Ligase</keyword>
<evidence type="ECO:0000259" key="9">
    <source>
        <dbReference type="PROSITE" id="PS50975"/>
    </source>
</evidence>
<dbReference type="GO" id="GO:0016874">
    <property type="term" value="F:ligase activity"/>
    <property type="evidence" value="ECO:0007669"/>
    <property type="project" value="UniProtKB-KW"/>
</dbReference>
<evidence type="ECO:0000313" key="12">
    <source>
        <dbReference type="Proteomes" id="UP000573499"/>
    </source>
</evidence>
<sequence length="679" mass="72797">MWKRVKQMFDKVLIANRGEIALRVIRACNKLGYATVAVYSEADRDALHVARADEAVAIGPAPAAQSYLVIEKLVQAALDTGCGAIHPGYGFLSESAAFARAVQAAGLVFIGPDPEAISAMGNKCNAKALMLEAGVPCVPGYQGKEQDDAHLAAQALKIGLPVMVKAAAGGGGRGMRLVQDEAQLAAAIVSARSEAANAFGDGQLLIEKAVLNARHVEIQVFGDRHGNIVHIGERDCSVQRRHQKVVEECPSPAVDDVLRMRMGAAAIAAARAVRYVGAGTVEFMLTEDGQFYFLEMNTRLQVEHPVTEIVYDLDLVEWQLRVAQGEALPLAQDAILARRKGWAIEVRLCTEDPARGFLPQTGTLLAWRPPAGERMRVDHGLREGGVIAPNYDSMQAKLIASGADREQARRTLLQMLDGTVMLGVANNLDFLRQVVSHPAFASGRFSTDFIAEHFPADQLAAALAGDPVHRALAALLFYRQDADALAQGEMLERELMEWQSSAAAVVPVRLKCGDNVVKTSVRPCGGGRYEVQTPDGGAMLELELELELESHGTTVRFVHERVLQSAQVARSGATLWLRCHGATLAYEDVTLAPAARSGAASDGRVQAPMDGKIISVLVEAGSAVAKGQPLAVLEAMKMEFSVTAQTDGVVDTLACKVGQQVKARQQLMTMRSDSSKFGT</sequence>
<dbReference type="PROSITE" id="PS00867">
    <property type="entry name" value="CPSASE_2"/>
    <property type="match status" value="1"/>
</dbReference>
<keyword evidence="5" id="KW-0809">Transit peptide</keyword>
<dbReference type="InterPro" id="IPR005481">
    <property type="entry name" value="BC-like_N"/>
</dbReference>
<evidence type="ECO:0000256" key="6">
    <source>
        <dbReference type="ARBA" id="ARBA00023267"/>
    </source>
</evidence>
<dbReference type="GO" id="GO:0005524">
    <property type="term" value="F:ATP binding"/>
    <property type="evidence" value="ECO:0007669"/>
    <property type="project" value="UniProtKB-UniRule"/>
</dbReference>
<dbReference type="EMBL" id="JACEZU010000005">
    <property type="protein sequence ID" value="MBA5687861.1"/>
    <property type="molecule type" value="Genomic_DNA"/>
</dbReference>
<dbReference type="PROSITE" id="PS50968">
    <property type="entry name" value="BIOTINYL_LIPOYL"/>
    <property type="match status" value="1"/>
</dbReference>
<comment type="cofactor">
    <cofactor evidence="1">
        <name>biotin</name>
        <dbReference type="ChEBI" id="CHEBI:57586"/>
    </cofactor>
</comment>
<dbReference type="Pfam" id="PF02786">
    <property type="entry name" value="CPSase_L_D2"/>
    <property type="match status" value="1"/>
</dbReference>
<dbReference type="SUPFAM" id="SSF52440">
    <property type="entry name" value="PreATP-grasp domain"/>
    <property type="match status" value="1"/>
</dbReference>
<dbReference type="PROSITE" id="PS50975">
    <property type="entry name" value="ATP_GRASP"/>
    <property type="match status" value="1"/>
</dbReference>
<dbReference type="Pfam" id="PF00289">
    <property type="entry name" value="Biotin_carb_N"/>
    <property type="match status" value="1"/>
</dbReference>
<dbReference type="InterPro" id="IPR016185">
    <property type="entry name" value="PreATP-grasp_dom_sf"/>
</dbReference>
<dbReference type="SUPFAM" id="SSF51246">
    <property type="entry name" value="Rudiment single hybrid motif"/>
    <property type="match status" value="1"/>
</dbReference>
<keyword evidence="12" id="KW-1185">Reference proteome</keyword>
<dbReference type="InterPro" id="IPR005479">
    <property type="entry name" value="CPAse_ATP-bd"/>
</dbReference>
<dbReference type="FunFam" id="3.40.50.20:FF:000010">
    <property type="entry name" value="Propionyl-CoA carboxylase subunit alpha"/>
    <property type="match status" value="1"/>
</dbReference>
<evidence type="ECO:0000256" key="2">
    <source>
        <dbReference type="ARBA" id="ARBA00022598"/>
    </source>
</evidence>
<protein>
    <submittedName>
        <fullName evidence="11">ATP-grasp domain-containing protein</fullName>
    </submittedName>
</protein>
<dbReference type="Pfam" id="PF00364">
    <property type="entry name" value="Biotin_lipoyl"/>
    <property type="match status" value="1"/>
</dbReference>
<organism evidence="11 12">
    <name type="scientific">Rugamonas apoptosis</name>
    <dbReference type="NCBI Taxonomy" id="2758570"/>
    <lineage>
        <taxon>Bacteria</taxon>
        <taxon>Pseudomonadati</taxon>
        <taxon>Pseudomonadota</taxon>
        <taxon>Betaproteobacteria</taxon>
        <taxon>Burkholderiales</taxon>
        <taxon>Oxalobacteraceae</taxon>
        <taxon>Telluria group</taxon>
        <taxon>Rugamonas</taxon>
    </lineage>
</organism>
<dbReference type="SUPFAM" id="SSF51230">
    <property type="entry name" value="Single hybrid motif"/>
    <property type="match status" value="1"/>
</dbReference>
<dbReference type="AlphaFoldDB" id="A0A7W2F9Z8"/>
<dbReference type="GO" id="GO:0046872">
    <property type="term" value="F:metal ion binding"/>
    <property type="evidence" value="ECO:0007669"/>
    <property type="project" value="InterPro"/>
</dbReference>
<dbReference type="FunFam" id="3.30.1490.20:FF:000003">
    <property type="entry name" value="acetyl-CoA carboxylase isoform X1"/>
    <property type="match status" value="1"/>
</dbReference>
<evidence type="ECO:0000259" key="10">
    <source>
        <dbReference type="PROSITE" id="PS50979"/>
    </source>
</evidence>
<evidence type="ECO:0000259" key="8">
    <source>
        <dbReference type="PROSITE" id="PS50968"/>
    </source>
</evidence>
<comment type="caution">
    <text evidence="11">The sequence shown here is derived from an EMBL/GenBank/DDBJ whole genome shotgun (WGS) entry which is preliminary data.</text>
</comment>
<dbReference type="InterPro" id="IPR011053">
    <property type="entry name" value="Single_hybrid_motif"/>
</dbReference>
<evidence type="ECO:0000256" key="5">
    <source>
        <dbReference type="ARBA" id="ARBA00022946"/>
    </source>
</evidence>
<dbReference type="FunFam" id="3.30.470.20:FF:000028">
    <property type="entry name" value="Methylcrotonoyl-CoA carboxylase subunit alpha, mitochondrial"/>
    <property type="match status" value="1"/>
</dbReference>
<dbReference type="InterPro" id="IPR005482">
    <property type="entry name" value="Biotin_COase_C"/>
</dbReference>
<dbReference type="PANTHER" id="PTHR18866">
    <property type="entry name" value="CARBOXYLASE:PYRUVATE/ACETYL-COA/PROPIONYL-COA CARBOXYLASE"/>
    <property type="match status" value="1"/>
</dbReference>
<gene>
    <name evidence="11" type="ORF">H3H39_12470</name>
</gene>